<keyword evidence="5" id="KW-0472">Membrane</keyword>
<feature type="compositionally biased region" description="Polar residues" evidence="4">
    <location>
        <begin position="694"/>
        <end position="706"/>
    </location>
</feature>
<keyword evidence="5" id="KW-0812">Transmembrane</keyword>
<sequence>MTQHEHQNVLQSPETVEDDQPNVKLNSNYLVSQDSTKTQDGVETTEQLFALEIQFMKSLPSQWVMHLKIQEKEKTPKPKILESAVFKISDNDKSEKYYDRLSDKPKIDASSPHVTFQLDSLDKSRLCLAILFRASRFPTFDLLFSRPGTEGDLVGVVVSGLHHLAPSKPTSDQTPFSWALACRWFDAFVSSDDQAVLLWAAANGSYELMIYLKTHSADRFQDLLEHRDKKGRTPLSLAVRPGKGNIVQVLLDAGADIRSEDNHKMTPLSWALSQLDPGYDLVSLMDMMDHYEISDDQPRLGKQKLLFQSARFGWVNAVTVLILLWDTDFDTVIPDEVLHSEREAIYQGKTALCIAAEHGHRDVVAVLLDFGANVNFSTSNSKCTPLMLAISGDVNEYLKAAVADVLITGGAEISRVNKAGHTAEHLAMNQGLQSVLNRLTWRSKDGTAAESVEQLDQEVDDLFLATETTFETEGDSFKRFVSEKHPILNLLGGQDKAKEAKDITDVAFKWYHLPANNVLISQLYKDKTQTYNILKPERWVRRQHHRGLDTSDTTPDKPGVHHARFMRPICQAFPNSKDLRNKSKSLKIEKDQSDTNMVVFMPYLHWDITKNHTEREKVMKQTAHSTETNNEWSHDQKFLNAYLFYNKDSQNGPDPKHSSLERHYMHQPHKAPGRGTATKSCLGQLVKNAYLQNQREAQSNDTSGGDTNKAADSAADPDPSGETNIVKQVLSHMIDNPQSVKTPHDLARLITLKCSRTYLDIGGQDERLRFKEMYEMAIGDVLQKETELFNEFTAVMEATKKERKTNESLKVQLKKLSDAATSETVEPEKAKQSQADLIDQFENVFGELNNNSANQFITSLVKSSRGKITEAKAETLLKLAQFQVLDITKEVQLLHEIKDVQDELRIMSMIFRDQKVIIDEMEEIIGAIPLKGAKRDSSVSQHQVTGDPIVNEHSDDSETATRAREKTPADGFDEKTDERRDPPFRERNSVHVGSDAFFTSTNGADSGLRGPTDYYIGNQAFFTSTRPEPGKSSTSLDEKQRSVLSTRAVVKLSIDEIEDMIDGANNAYSALNLLIDLKQKQSNVMDARYARVQAEQSARQGKTIMVFTIVTIVFLPLSFMAAFFAIDISQFKRLKNGRLSLGYVSEIMFPISAFIIASLIYVAFKIDDFEWLWTINVPKWKRKKVVADLEKNQPSKAQEPEHQSSV</sequence>
<dbReference type="SUPFAM" id="SSF48403">
    <property type="entry name" value="Ankyrin repeat"/>
    <property type="match status" value="1"/>
</dbReference>
<feature type="repeat" description="ANK" evidence="3">
    <location>
        <begin position="347"/>
        <end position="379"/>
    </location>
</feature>
<gene>
    <name evidence="6" type="ORF">FAUST_4710</name>
</gene>
<evidence type="ECO:0000313" key="7">
    <source>
        <dbReference type="Proteomes" id="UP000537989"/>
    </source>
</evidence>
<comment type="caution">
    <text evidence="6">The sequence shown here is derived from an EMBL/GenBank/DDBJ whole genome shotgun (WGS) entry which is preliminary data.</text>
</comment>
<dbReference type="PANTHER" id="PTHR24198:SF165">
    <property type="entry name" value="ANKYRIN REPEAT-CONTAINING PROTEIN-RELATED"/>
    <property type="match status" value="1"/>
</dbReference>
<evidence type="ECO:0000313" key="6">
    <source>
        <dbReference type="EMBL" id="KAF5239825.1"/>
    </source>
</evidence>
<feature type="transmembrane region" description="Helical" evidence="5">
    <location>
        <begin position="1147"/>
        <end position="1164"/>
    </location>
</feature>
<evidence type="ECO:0000256" key="2">
    <source>
        <dbReference type="ARBA" id="ARBA00023043"/>
    </source>
</evidence>
<accession>A0AAN6C2H0</accession>
<feature type="compositionally biased region" description="Low complexity" evidence="4">
    <location>
        <begin position="710"/>
        <end position="720"/>
    </location>
</feature>
<feature type="region of interest" description="Disordered" evidence="4">
    <location>
        <begin position="935"/>
        <end position="992"/>
    </location>
</feature>
<dbReference type="PROSITE" id="PS50297">
    <property type="entry name" value="ANK_REP_REGION"/>
    <property type="match status" value="2"/>
</dbReference>
<evidence type="ECO:0008006" key="8">
    <source>
        <dbReference type="Google" id="ProtNLM"/>
    </source>
</evidence>
<dbReference type="SMART" id="SM00248">
    <property type="entry name" value="ANK"/>
    <property type="match status" value="4"/>
</dbReference>
<keyword evidence="2 3" id="KW-0040">ANK repeat</keyword>
<dbReference type="Gene3D" id="1.20.58.340">
    <property type="entry name" value="Magnesium transport protein CorA, transmembrane region"/>
    <property type="match status" value="1"/>
</dbReference>
<dbReference type="PROSITE" id="PS50088">
    <property type="entry name" value="ANK_REPEAT"/>
    <property type="match status" value="2"/>
</dbReference>
<feature type="region of interest" description="Disordered" evidence="4">
    <location>
        <begin position="1"/>
        <end position="22"/>
    </location>
</feature>
<feature type="compositionally biased region" description="Basic and acidic residues" evidence="4">
    <location>
        <begin position="950"/>
        <end position="989"/>
    </location>
</feature>
<dbReference type="InterPro" id="IPR002110">
    <property type="entry name" value="Ankyrin_rpt"/>
</dbReference>
<evidence type="ECO:0000256" key="4">
    <source>
        <dbReference type="SAM" id="MobiDB-lite"/>
    </source>
</evidence>
<evidence type="ECO:0000256" key="1">
    <source>
        <dbReference type="ARBA" id="ARBA00022737"/>
    </source>
</evidence>
<name>A0AAN6C2H0_FUSAU</name>
<evidence type="ECO:0000256" key="3">
    <source>
        <dbReference type="PROSITE-ProRule" id="PRU00023"/>
    </source>
</evidence>
<reference evidence="6 7" key="1">
    <citation type="submission" date="2020-02" db="EMBL/GenBank/DDBJ databases">
        <title>Identification and distribution of gene clusters putatively required for synthesis of sphingolipid metabolism inhibitors in phylogenetically diverse species of the filamentous fungus Fusarium.</title>
        <authorList>
            <person name="Kim H.-S."/>
            <person name="Busman M."/>
            <person name="Brown D.W."/>
            <person name="Divon H."/>
            <person name="Uhlig S."/>
            <person name="Proctor R.H."/>
        </authorList>
    </citation>
    <scope>NUCLEOTIDE SEQUENCE [LARGE SCALE GENOMIC DNA]</scope>
    <source>
        <strain evidence="6 7">NRRL 2903</strain>
    </source>
</reference>
<proteinExistence type="predicted"/>
<keyword evidence="5" id="KW-1133">Transmembrane helix</keyword>
<organism evidence="6 7">
    <name type="scientific">Fusarium austroamericanum</name>
    <dbReference type="NCBI Taxonomy" id="282268"/>
    <lineage>
        <taxon>Eukaryota</taxon>
        <taxon>Fungi</taxon>
        <taxon>Dikarya</taxon>
        <taxon>Ascomycota</taxon>
        <taxon>Pezizomycotina</taxon>
        <taxon>Sordariomycetes</taxon>
        <taxon>Hypocreomycetidae</taxon>
        <taxon>Hypocreales</taxon>
        <taxon>Nectriaceae</taxon>
        <taxon>Fusarium</taxon>
    </lineage>
</organism>
<feature type="region of interest" description="Disordered" evidence="4">
    <location>
        <begin position="694"/>
        <end position="723"/>
    </location>
</feature>
<evidence type="ECO:0000256" key="5">
    <source>
        <dbReference type="SAM" id="Phobius"/>
    </source>
</evidence>
<dbReference type="PANTHER" id="PTHR24198">
    <property type="entry name" value="ANKYRIN REPEAT AND PROTEIN KINASE DOMAIN-CONTAINING PROTEIN"/>
    <property type="match status" value="1"/>
</dbReference>
<dbReference type="Proteomes" id="UP000537989">
    <property type="component" value="Unassembled WGS sequence"/>
</dbReference>
<keyword evidence="1" id="KW-0677">Repeat</keyword>
<keyword evidence="7" id="KW-1185">Reference proteome</keyword>
<dbReference type="Pfam" id="PF12796">
    <property type="entry name" value="Ank_2"/>
    <property type="match status" value="2"/>
</dbReference>
<dbReference type="AlphaFoldDB" id="A0AAN6C2H0"/>
<feature type="transmembrane region" description="Helical" evidence="5">
    <location>
        <begin position="1104"/>
        <end position="1126"/>
    </location>
</feature>
<dbReference type="InterPro" id="IPR036770">
    <property type="entry name" value="Ankyrin_rpt-contain_sf"/>
</dbReference>
<protein>
    <recommendedName>
        <fullName evidence="8">Ankyrin repeat protein</fullName>
    </recommendedName>
</protein>
<dbReference type="EMBL" id="JAAMOD010000120">
    <property type="protein sequence ID" value="KAF5239825.1"/>
    <property type="molecule type" value="Genomic_DNA"/>
</dbReference>
<feature type="repeat" description="ANK" evidence="3">
    <location>
        <begin position="230"/>
        <end position="262"/>
    </location>
</feature>
<dbReference type="Gene3D" id="1.25.40.20">
    <property type="entry name" value="Ankyrin repeat-containing domain"/>
    <property type="match status" value="2"/>
</dbReference>